<dbReference type="AlphaFoldDB" id="A0A098Q2M5"/>
<dbReference type="EMBL" id="JPHD02000009">
    <property type="protein sequence ID" value="KGE53614.1"/>
    <property type="molecule type" value="Genomic_DNA"/>
</dbReference>
<evidence type="ECO:0000313" key="2">
    <source>
        <dbReference type="Proteomes" id="UP000028012"/>
    </source>
</evidence>
<reference evidence="1 2" key="1">
    <citation type="submission" date="2014-09" db="EMBL/GenBank/DDBJ databases">
        <title>A draft genome sequence for Xanthomonas axonopodis pv. vasculorum NCPPB 900.</title>
        <authorList>
            <person name="Harrison J."/>
            <person name="Studholme D.J."/>
        </authorList>
    </citation>
    <scope>NUCLEOTIDE SEQUENCE [LARGE SCALE GENOMIC DNA]</scope>
    <source>
        <strain evidence="1 2">NCPPB 900</strain>
    </source>
</reference>
<dbReference type="HOGENOM" id="CLU_2866714_0_0_6"/>
<organism evidence="1 2">
    <name type="scientific">Xanthomonas axonopodis pv. vasculorum</name>
    <dbReference type="NCBI Taxonomy" id="325777"/>
    <lineage>
        <taxon>Bacteria</taxon>
        <taxon>Pseudomonadati</taxon>
        <taxon>Pseudomonadota</taxon>
        <taxon>Gammaproteobacteria</taxon>
        <taxon>Lysobacterales</taxon>
        <taxon>Lysobacteraceae</taxon>
        <taxon>Xanthomonas</taxon>
    </lineage>
</organism>
<evidence type="ECO:0000313" key="1">
    <source>
        <dbReference type="EMBL" id="KGE53614.1"/>
    </source>
</evidence>
<name>A0A098Q2M5_9XANT</name>
<gene>
    <name evidence="1" type="ORF">GW15_0200725</name>
</gene>
<comment type="caution">
    <text evidence="1">The sequence shown here is derived from an EMBL/GenBank/DDBJ whole genome shotgun (WGS) entry which is preliminary data.</text>
</comment>
<accession>A0A098Q2M5</accession>
<dbReference type="Proteomes" id="UP000028012">
    <property type="component" value="Unassembled WGS sequence"/>
</dbReference>
<proteinExistence type="predicted"/>
<sequence length="64" mass="7245">MCRSCAWHWQQPGPVQDRPRVALSRGVAMQHGIDVSGLDIPQFEQSQARVRGTTAFWLLPAFRP</sequence>
<dbReference type="STRING" id="325777.GW15_0200725"/>
<protein>
    <submittedName>
        <fullName evidence="1">Uncharacterized protein</fullName>
    </submittedName>
</protein>